<accession>A0A4V1BMI4</accession>
<evidence type="ECO:0000313" key="2">
    <source>
        <dbReference type="EMBL" id="QBX56482.1"/>
    </source>
</evidence>
<keyword evidence="3" id="KW-1185">Reference proteome</keyword>
<feature type="region of interest" description="Disordered" evidence="1">
    <location>
        <begin position="1"/>
        <end position="20"/>
    </location>
</feature>
<dbReference type="AlphaFoldDB" id="A0A4V1BMI4"/>
<sequence>MAWTRQDQPQQAGTTEPRPDVELRLPAESVYAAVVRTTAAGLAARLDFTIDDIEDLRIAMSEATALVIPTADPGSDVFCRFTFGPGAGLLTVEIEAETTDEPTLDPNGFAWQVLDTLAQDASARSGDGRFAIRFTVRSQLAPQMSGPDR</sequence>
<evidence type="ECO:0000313" key="3">
    <source>
        <dbReference type="Proteomes" id="UP000294853"/>
    </source>
</evidence>
<gene>
    <name evidence="2" type="ORF">EXE58_14080</name>
</gene>
<dbReference type="OrthoDB" id="3694612at2"/>
<name>A0A4V1BMI4_9ACTN</name>
<dbReference type="InterPro" id="IPR036890">
    <property type="entry name" value="HATPase_C_sf"/>
</dbReference>
<feature type="compositionally biased region" description="Polar residues" evidence="1">
    <location>
        <begin position="1"/>
        <end position="14"/>
    </location>
</feature>
<evidence type="ECO:0000256" key="1">
    <source>
        <dbReference type="SAM" id="MobiDB-lite"/>
    </source>
</evidence>
<dbReference type="RefSeq" id="WP_135268468.1">
    <property type="nucleotide sequence ID" value="NZ_CP038436.1"/>
</dbReference>
<dbReference type="EMBL" id="CP038436">
    <property type="protein sequence ID" value="QBX56482.1"/>
    <property type="molecule type" value="Genomic_DNA"/>
</dbReference>
<dbReference type="KEGG" id="nsn:EXE58_14080"/>
<dbReference type="Gene3D" id="3.30.565.10">
    <property type="entry name" value="Histidine kinase-like ATPase, C-terminal domain"/>
    <property type="match status" value="1"/>
</dbReference>
<dbReference type="Proteomes" id="UP000294853">
    <property type="component" value="Chromosome"/>
</dbReference>
<proteinExistence type="predicted"/>
<protein>
    <submittedName>
        <fullName evidence="2">Anti-sigma factor</fullName>
    </submittedName>
</protein>
<organism evidence="2 3">
    <name type="scientific">Nocardioides seonyuensis</name>
    <dbReference type="NCBI Taxonomy" id="2518371"/>
    <lineage>
        <taxon>Bacteria</taxon>
        <taxon>Bacillati</taxon>
        <taxon>Actinomycetota</taxon>
        <taxon>Actinomycetes</taxon>
        <taxon>Propionibacteriales</taxon>
        <taxon>Nocardioidaceae</taxon>
        <taxon>Nocardioides</taxon>
    </lineage>
</organism>
<reference evidence="2 3" key="1">
    <citation type="submission" date="2019-03" db="EMBL/GenBank/DDBJ databases">
        <title>Three New Species of Nocardioides, Nocardioides euryhalodurans sp. nov., Nocardioides seonyuensis sp. nov. and Nocardioides eburneoflavus sp. nov. Iolated from Soil.</title>
        <authorList>
            <person name="Roh S.G."/>
            <person name="Lee C."/>
            <person name="Kim M.-K."/>
            <person name="Kim S.B."/>
        </authorList>
    </citation>
    <scope>NUCLEOTIDE SEQUENCE [LARGE SCALE GENOMIC DNA]</scope>
    <source>
        <strain evidence="2 3">MMS17-SY207-3</strain>
    </source>
</reference>